<evidence type="ECO:0000256" key="4">
    <source>
        <dbReference type="ARBA" id="ARBA00022692"/>
    </source>
</evidence>
<dbReference type="InterPro" id="IPR015876">
    <property type="entry name" value="Acyl-CoA_DS"/>
</dbReference>
<evidence type="ECO:0000256" key="2">
    <source>
        <dbReference type="ARBA" id="ARBA00009295"/>
    </source>
</evidence>
<keyword evidence="10 11" id="KW-0275">Fatty acid biosynthesis</keyword>
<keyword evidence="13" id="KW-1185">Reference proteome</keyword>
<evidence type="ECO:0000256" key="9">
    <source>
        <dbReference type="ARBA" id="ARBA00023136"/>
    </source>
</evidence>
<keyword evidence="8" id="KW-0443">Lipid metabolism</keyword>
<evidence type="ECO:0000256" key="5">
    <source>
        <dbReference type="ARBA" id="ARBA00022832"/>
    </source>
</evidence>
<protein>
    <recommendedName>
        <fullName evidence="14">PHD-type domain-containing protein</fullName>
    </recommendedName>
</protein>
<dbReference type="PANTHER" id="PTHR11351:SF31">
    <property type="entry name" value="DESATURASE 1, ISOFORM A-RELATED"/>
    <property type="match status" value="1"/>
</dbReference>
<dbReference type="SUPFAM" id="SSF57903">
    <property type="entry name" value="FYVE/PHD zinc finger"/>
    <property type="match status" value="1"/>
</dbReference>
<accession>A0A5E4PZ08</accession>
<dbReference type="PRINTS" id="PR00075">
    <property type="entry name" value="FACDDSATRASE"/>
</dbReference>
<dbReference type="GO" id="GO:0004768">
    <property type="term" value="F:stearoyl-CoA 9-desaturase activity"/>
    <property type="evidence" value="ECO:0007669"/>
    <property type="project" value="TreeGrafter"/>
</dbReference>
<dbReference type="Gene3D" id="3.30.40.10">
    <property type="entry name" value="Zinc/RING finger domain, C3HC4 (zinc finger)"/>
    <property type="match status" value="1"/>
</dbReference>
<keyword evidence="5" id="KW-0276">Fatty acid metabolism</keyword>
<comment type="domain">
    <text evidence="11">The histidine box domains are involved in binding the catalytic metal ions.</text>
</comment>
<reference evidence="12 13" key="1">
    <citation type="submission" date="2017-07" db="EMBL/GenBank/DDBJ databases">
        <authorList>
            <person name="Talla V."/>
            <person name="Backstrom N."/>
        </authorList>
    </citation>
    <scope>NUCLEOTIDE SEQUENCE [LARGE SCALE GENOMIC DNA]</scope>
</reference>
<evidence type="ECO:0000256" key="1">
    <source>
        <dbReference type="ARBA" id="ARBA00004141"/>
    </source>
</evidence>
<dbReference type="AlphaFoldDB" id="A0A5E4PZ08"/>
<evidence type="ECO:0000256" key="10">
    <source>
        <dbReference type="ARBA" id="ARBA00023160"/>
    </source>
</evidence>
<proteinExistence type="inferred from homology"/>
<keyword evidence="6" id="KW-1133">Transmembrane helix</keyword>
<dbReference type="EMBL" id="FZQP02000759">
    <property type="protein sequence ID" value="VVC90277.1"/>
    <property type="molecule type" value="Genomic_DNA"/>
</dbReference>
<evidence type="ECO:0000256" key="11">
    <source>
        <dbReference type="RuleBase" id="RU000581"/>
    </source>
</evidence>
<keyword evidence="4 11" id="KW-0812">Transmembrane</keyword>
<keyword evidence="9" id="KW-0472">Membrane</keyword>
<gene>
    <name evidence="12" type="ORF">LSINAPIS_LOCUS3220</name>
</gene>
<dbReference type="GO" id="GO:0006636">
    <property type="term" value="P:unsaturated fatty acid biosynthetic process"/>
    <property type="evidence" value="ECO:0007669"/>
    <property type="project" value="TreeGrafter"/>
</dbReference>
<keyword evidence="3 11" id="KW-0444">Lipid biosynthesis</keyword>
<evidence type="ECO:0000256" key="8">
    <source>
        <dbReference type="ARBA" id="ARBA00023098"/>
    </source>
</evidence>
<comment type="subcellular location">
    <subcellularLocation>
        <location evidence="1">Membrane</location>
        <topology evidence="1">Multi-pass membrane protein</topology>
    </subcellularLocation>
</comment>
<dbReference type="InterPro" id="IPR011011">
    <property type="entry name" value="Znf_FYVE_PHD"/>
</dbReference>
<comment type="similarity">
    <text evidence="2 11">Belongs to the fatty acid desaturase type 1 family.</text>
</comment>
<keyword evidence="7 11" id="KW-0560">Oxidoreductase</keyword>
<evidence type="ECO:0000256" key="7">
    <source>
        <dbReference type="ARBA" id="ARBA00023002"/>
    </source>
</evidence>
<evidence type="ECO:0008006" key="14">
    <source>
        <dbReference type="Google" id="ProtNLM"/>
    </source>
</evidence>
<comment type="cofactor">
    <cofactor evidence="11">
        <name>Fe(2+)</name>
        <dbReference type="ChEBI" id="CHEBI:29033"/>
    </cofactor>
</comment>
<evidence type="ECO:0000256" key="6">
    <source>
        <dbReference type="ARBA" id="ARBA00022989"/>
    </source>
</evidence>
<name>A0A5E4PZ08_9NEOP</name>
<evidence type="ECO:0000313" key="12">
    <source>
        <dbReference type="EMBL" id="VVC90277.1"/>
    </source>
</evidence>
<evidence type="ECO:0000313" key="13">
    <source>
        <dbReference type="Proteomes" id="UP000324832"/>
    </source>
</evidence>
<dbReference type="GO" id="GO:0005789">
    <property type="term" value="C:endoplasmic reticulum membrane"/>
    <property type="evidence" value="ECO:0007669"/>
    <property type="project" value="TreeGrafter"/>
</dbReference>
<dbReference type="GO" id="GO:0005506">
    <property type="term" value="F:iron ion binding"/>
    <property type="evidence" value="ECO:0007669"/>
    <property type="project" value="TreeGrafter"/>
</dbReference>
<dbReference type="InterPro" id="IPR013083">
    <property type="entry name" value="Znf_RING/FYVE/PHD"/>
</dbReference>
<evidence type="ECO:0000256" key="3">
    <source>
        <dbReference type="ARBA" id="ARBA00022516"/>
    </source>
</evidence>
<organism evidence="12 13">
    <name type="scientific">Leptidea sinapis</name>
    <dbReference type="NCBI Taxonomy" id="189913"/>
    <lineage>
        <taxon>Eukaryota</taxon>
        <taxon>Metazoa</taxon>
        <taxon>Ecdysozoa</taxon>
        <taxon>Arthropoda</taxon>
        <taxon>Hexapoda</taxon>
        <taxon>Insecta</taxon>
        <taxon>Pterygota</taxon>
        <taxon>Neoptera</taxon>
        <taxon>Endopterygota</taxon>
        <taxon>Lepidoptera</taxon>
        <taxon>Glossata</taxon>
        <taxon>Ditrysia</taxon>
        <taxon>Papilionoidea</taxon>
        <taxon>Pieridae</taxon>
        <taxon>Dismorphiinae</taxon>
        <taxon>Leptidea</taxon>
    </lineage>
</organism>
<sequence length="144" mass="16641">MLCNNCNIALIPEETIKCVACQETCHYACFGIKDTDYKKMLPMNKAKWKCNNCKSKKKGIDCPTFLSQILHFWKFKLLFCFVIPAVLPVWAFGEKWSISLFTVGLRYVFCLHCTWSVNSFAHLHGLKPYDSRRIGHAAHEMLSQ</sequence>
<dbReference type="PANTHER" id="PTHR11351">
    <property type="entry name" value="ACYL-COA DESATURASE"/>
    <property type="match status" value="1"/>
</dbReference>
<dbReference type="Proteomes" id="UP000324832">
    <property type="component" value="Unassembled WGS sequence"/>
</dbReference>